<name>A0ACC3ZH82_COLTU</name>
<gene>
    <name evidence="1" type="ORF">CTRU02_201416</name>
</gene>
<evidence type="ECO:0000313" key="2">
    <source>
        <dbReference type="Proteomes" id="UP000805649"/>
    </source>
</evidence>
<proteinExistence type="predicted"/>
<comment type="caution">
    <text evidence="1">The sequence shown here is derived from an EMBL/GenBank/DDBJ whole genome shotgun (WGS) entry which is preliminary data.</text>
</comment>
<reference evidence="1 2" key="1">
    <citation type="journal article" date="2020" name="Phytopathology">
        <title>Genome Sequence Resources of Colletotrichum truncatum, C. plurivorum, C. musicola, and C. sojae: Four Species Pathogenic to Soybean (Glycine max).</title>
        <authorList>
            <person name="Rogerio F."/>
            <person name="Boufleur T.R."/>
            <person name="Ciampi-Guillardi M."/>
            <person name="Sukno S.A."/>
            <person name="Thon M.R."/>
            <person name="Massola Junior N.S."/>
            <person name="Baroncelli R."/>
        </authorList>
    </citation>
    <scope>NUCLEOTIDE SEQUENCE [LARGE SCALE GENOMIC DNA]</scope>
    <source>
        <strain evidence="1 2">CMES1059</strain>
    </source>
</reference>
<accession>A0ACC3ZH82</accession>
<evidence type="ECO:0000313" key="1">
    <source>
        <dbReference type="EMBL" id="KAL0943529.1"/>
    </source>
</evidence>
<protein>
    <submittedName>
        <fullName evidence="1">Uncharacterized protein</fullName>
    </submittedName>
</protein>
<dbReference type="Proteomes" id="UP000805649">
    <property type="component" value="Unassembled WGS sequence"/>
</dbReference>
<sequence>MSSGSHDSPTFQETIAMLQGIGPSSIPEEWEFGLCQGRNKDEKASRCRLSGQDPERTKQLCNILILMKQNIATQEFFDQLHVFVTISHCGDHVDISRKIVEEWREKCITDGGKFTNECCNVTDHDSGNDRTSIRGNSTTENGLCEPTNPMQLERMNEVKHDGNSHVETIVDGISTMDLTSTNQTNHTSQISEVRNNSPEYIFRLGLASLKRSNSLRNDSPIFTEIYKPLTQTQKKDGILYVVELDAEKGWYKIGWTTKTIDGLSHKCSLESNAKVVYKSPGGPFFAADKAKKLALAALHDNKIHISPCDDCGSRHREWIGATRERVIETVKSMETFVQLPAYKPMDGDNWKLSETAAELVGRMCRFSLSELESATTITETPPLDDTATSFMTPQKQGTTIIVDGIDTPQSSQDSFEVAYDKSPPSPTEVKTGKSKRTSMGSIIKRGIIKTSNVYNYFRHSQEETAETDRSDKTKDWGSGDRRGSETKEEKAILDIFWSMFPEKITTEKGDVHNKGSRPSSWFKRHFWKFWRTSPNSTT</sequence>
<keyword evidence="2" id="KW-1185">Reference proteome</keyword>
<dbReference type="EMBL" id="VUJX02000001">
    <property type="protein sequence ID" value="KAL0943529.1"/>
    <property type="molecule type" value="Genomic_DNA"/>
</dbReference>
<organism evidence="1 2">
    <name type="scientific">Colletotrichum truncatum</name>
    <name type="common">Anthracnose fungus</name>
    <name type="synonym">Colletotrichum capsici</name>
    <dbReference type="NCBI Taxonomy" id="5467"/>
    <lineage>
        <taxon>Eukaryota</taxon>
        <taxon>Fungi</taxon>
        <taxon>Dikarya</taxon>
        <taxon>Ascomycota</taxon>
        <taxon>Pezizomycotina</taxon>
        <taxon>Sordariomycetes</taxon>
        <taxon>Hypocreomycetidae</taxon>
        <taxon>Glomerellales</taxon>
        <taxon>Glomerellaceae</taxon>
        <taxon>Colletotrichum</taxon>
        <taxon>Colletotrichum truncatum species complex</taxon>
    </lineage>
</organism>